<keyword evidence="12" id="KW-1133">Transmembrane helix</keyword>
<dbReference type="SUPFAM" id="SSF55874">
    <property type="entry name" value="ATPase domain of HSP90 chaperone/DNA topoisomerase II/histidine kinase"/>
    <property type="match status" value="1"/>
</dbReference>
<feature type="transmembrane region" description="Helical" evidence="12">
    <location>
        <begin position="84"/>
        <end position="102"/>
    </location>
</feature>
<feature type="transmembrane region" description="Helical" evidence="12">
    <location>
        <begin position="56"/>
        <end position="77"/>
    </location>
</feature>
<dbReference type="GO" id="GO:0000155">
    <property type="term" value="F:phosphorelay sensor kinase activity"/>
    <property type="evidence" value="ECO:0007669"/>
    <property type="project" value="InterPro"/>
</dbReference>
<dbReference type="InterPro" id="IPR003797">
    <property type="entry name" value="DegV"/>
</dbReference>
<keyword evidence="16" id="KW-1185">Reference proteome</keyword>
<dbReference type="PANTHER" id="PTHR43047">
    <property type="entry name" value="TWO-COMPONENT HISTIDINE PROTEIN KINASE"/>
    <property type="match status" value="1"/>
</dbReference>
<accession>A0A2G3E1M7</accession>
<evidence type="ECO:0000256" key="11">
    <source>
        <dbReference type="PROSITE-ProRule" id="PRU00169"/>
    </source>
</evidence>
<keyword evidence="5 11" id="KW-0597">Phosphoprotein</keyword>
<evidence type="ECO:0000259" key="13">
    <source>
        <dbReference type="PROSITE" id="PS50109"/>
    </source>
</evidence>
<feature type="transmembrane region" description="Helical" evidence="12">
    <location>
        <begin position="170"/>
        <end position="187"/>
    </location>
</feature>
<evidence type="ECO:0000256" key="7">
    <source>
        <dbReference type="ARBA" id="ARBA00022777"/>
    </source>
</evidence>
<feature type="domain" description="Histidine kinase" evidence="13">
    <location>
        <begin position="219"/>
        <end position="440"/>
    </location>
</feature>
<dbReference type="Pfam" id="PF00512">
    <property type="entry name" value="HisKA"/>
    <property type="match status" value="1"/>
</dbReference>
<dbReference type="InterPro" id="IPR036890">
    <property type="entry name" value="HATPase_C_sf"/>
</dbReference>
<evidence type="ECO:0000256" key="9">
    <source>
        <dbReference type="ARBA" id="ARBA00024867"/>
    </source>
</evidence>
<keyword evidence="12" id="KW-0472">Membrane</keyword>
<evidence type="ECO:0000256" key="3">
    <source>
        <dbReference type="ARBA" id="ARBA00012438"/>
    </source>
</evidence>
<dbReference type="Pfam" id="PF02645">
    <property type="entry name" value="DegV"/>
    <property type="match status" value="1"/>
</dbReference>
<comment type="catalytic activity">
    <reaction evidence="1">
        <text>ATP + protein L-histidine = ADP + protein N-phospho-L-histidine.</text>
        <dbReference type="EC" id="2.7.13.3"/>
    </reaction>
</comment>
<dbReference type="PROSITE" id="PS50109">
    <property type="entry name" value="HIS_KIN"/>
    <property type="match status" value="1"/>
</dbReference>
<dbReference type="PRINTS" id="PR00344">
    <property type="entry name" value="BCTRLSENSOR"/>
</dbReference>
<evidence type="ECO:0000256" key="1">
    <source>
        <dbReference type="ARBA" id="ARBA00000085"/>
    </source>
</evidence>
<keyword evidence="12" id="KW-0812">Transmembrane</keyword>
<dbReference type="CDD" id="cd16922">
    <property type="entry name" value="HATPase_EvgS-ArcB-TorS-like"/>
    <property type="match status" value="1"/>
</dbReference>
<evidence type="ECO:0000313" key="16">
    <source>
        <dbReference type="Proteomes" id="UP000224563"/>
    </source>
</evidence>
<dbReference type="PROSITE" id="PS51482">
    <property type="entry name" value="DEGV"/>
    <property type="match status" value="1"/>
</dbReference>
<dbReference type="Proteomes" id="UP000224563">
    <property type="component" value="Unassembled WGS sequence"/>
</dbReference>
<comment type="function">
    <text evidence="9">May play the central regulatory role in sporulation. It may be an element of the effector pathway responsible for the activation of sporulation genes in response to nutritional stress. Spo0A may act in concert with spo0H (a sigma factor) to control the expression of some genes that are critical to the sporulation process.</text>
</comment>
<dbReference type="SUPFAM" id="SSF47384">
    <property type="entry name" value="Homodimeric domain of signal transducing histidine kinase"/>
    <property type="match status" value="1"/>
</dbReference>
<dbReference type="CDD" id="cd17546">
    <property type="entry name" value="REC_hyHK_CKI1_RcsC-like"/>
    <property type="match status" value="1"/>
</dbReference>
<feature type="transmembrane region" description="Helical" evidence="12">
    <location>
        <begin position="132"/>
        <end position="150"/>
    </location>
</feature>
<dbReference type="InterPro" id="IPR004358">
    <property type="entry name" value="Sig_transdc_His_kin-like_C"/>
</dbReference>
<dbReference type="SMART" id="SM00448">
    <property type="entry name" value="REC"/>
    <property type="match status" value="1"/>
</dbReference>
<dbReference type="PANTHER" id="PTHR43047:SF66">
    <property type="entry name" value="HISKA"/>
    <property type="match status" value="1"/>
</dbReference>
<keyword evidence="7" id="KW-0418">Kinase</keyword>
<dbReference type="InterPro" id="IPR011006">
    <property type="entry name" value="CheY-like_superfamily"/>
</dbReference>
<dbReference type="RefSeq" id="WP_099386585.1">
    <property type="nucleotide sequence ID" value="NZ_JANSWH010000074.1"/>
</dbReference>
<dbReference type="Pfam" id="PF02518">
    <property type="entry name" value="HATPase_c"/>
    <property type="match status" value="1"/>
</dbReference>
<gene>
    <name evidence="15" type="ORF">CSX02_09975</name>
</gene>
<reference evidence="15 16" key="2">
    <citation type="submission" date="2017-10" db="EMBL/GenBank/DDBJ databases">
        <authorList>
            <person name="Banno H."/>
            <person name="Chua N.-H."/>
        </authorList>
    </citation>
    <scope>NUCLEOTIDE SEQUENCE [LARGE SCALE GENOMIC DNA]</scope>
    <source>
        <strain evidence="15 16">JK623</strain>
    </source>
</reference>
<dbReference type="InterPro" id="IPR043168">
    <property type="entry name" value="DegV_C"/>
</dbReference>
<dbReference type="EMBL" id="PDYG01000087">
    <property type="protein sequence ID" value="PHU37013.1"/>
    <property type="molecule type" value="Genomic_DNA"/>
</dbReference>
<evidence type="ECO:0000256" key="10">
    <source>
        <dbReference type="ARBA" id="ARBA00074306"/>
    </source>
</evidence>
<dbReference type="InterPro" id="IPR005467">
    <property type="entry name" value="His_kinase_dom"/>
</dbReference>
<organism evidence="15 16">
    <name type="scientific">Agathobacter ruminis</name>
    <dbReference type="NCBI Taxonomy" id="1712665"/>
    <lineage>
        <taxon>Bacteria</taxon>
        <taxon>Bacillati</taxon>
        <taxon>Bacillota</taxon>
        <taxon>Clostridia</taxon>
        <taxon>Lachnospirales</taxon>
        <taxon>Lachnospiraceae</taxon>
        <taxon>Agathobacter</taxon>
    </lineage>
</organism>
<dbReference type="GO" id="GO:0009927">
    <property type="term" value="F:histidine phosphotransfer kinase activity"/>
    <property type="evidence" value="ECO:0007669"/>
    <property type="project" value="TreeGrafter"/>
</dbReference>
<feature type="domain" description="Response regulatory" evidence="14">
    <location>
        <begin position="472"/>
        <end position="590"/>
    </location>
</feature>
<evidence type="ECO:0000256" key="6">
    <source>
        <dbReference type="ARBA" id="ARBA00022679"/>
    </source>
</evidence>
<dbReference type="Gene3D" id="3.40.50.10170">
    <property type="match status" value="1"/>
</dbReference>
<dbReference type="SMART" id="SM00387">
    <property type="entry name" value="HATPase_c"/>
    <property type="match status" value="1"/>
</dbReference>
<keyword evidence="6" id="KW-0808">Transferase</keyword>
<dbReference type="InterPro" id="IPR003594">
    <property type="entry name" value="HATPase_dom"/>
</dbReference>
<evidence type="ECO:0000256" key="5">
    <source>
        <dbReference type="ARBA" id="ARBA00022553"/>
    </source>
</evidence>
<dbReference type="GO" id="GO:0005886">
    <property type="term" value="C:plasma membrane"/>
    <property type="evidence" value="ECO:0007669"/>
    <property type="project" value="TreeGrafter"/>
</dbReference>
<dbReference type="InterPro" id="IPR036097">
    <property type="entry name" value="HisK_dim/P_sf"/>
</dbReference>
<comment type="similarity">
    <text evidence="2">In the N-terminal section; belongs to the phytochrome family.</text>
</comment>
<dbReference type="Gene3D" id="3.40.50.2300">
    <property type="match status" value="1"/>
</dbReference>
<evidence type="ECO:0000256" key="8">
    <source>
        <dbReference type="ARBA" id="ARBA00023012"/>
    </source>
</evidence>
<evidence type="ECO:0000256" key="4">
    <source>
        <dbReference type="ARBA" id="ARBA00018672"/>
    </source>
</evidence>
<dbReference type="PROSITE" id="PS50110">
    <property type="entry name" value="RESPONSE_REGULATORY"/>
    <property type="match status" value="1"/>
</dbReference>
<dbReference type="SMART" id="SM00388">
    <property type="entry name" value="HisKA"/>
    <property type="match status" value="1"/>
</dbReference>
<dbReference type="Gene3D" id="1.10.287.130">
    <property type="match status" value="1"/>
</dbReference>
<dbReference type="Gene3D" id="3.30.1180.10">
    <property type="match status" value="1"/>
</dbReference>
<dbReference type="Pfam" id="PF00072">
    <property type="entry name" value="Response_reg"/>
    <property type="match status" value="1"/>
</dbReference>
<dbReference type="FunFam" id="3.30.565.10:FF:000010">
    <property type="entry name" value="Sensor histidine kinase RcsC"/>
    <property type="match status" value="1"/>
</dbReference>
<evidence type="ECO:0000256" key="2">
    <source>
        <dbReference type="ARBA" id="ARBA00006402"/>
    </source>
</evidence>
<dbReference type="SUPFAM" id="SSF82549">
    <property type="entry name" value="DAK1/DegV-like"/>
    <property type="match status" value="1"/>
</dbReference>
<proteinExistence type="inferred from homology"/>
<feature type="transmembrane region" description="Helical" evidence="12">
    <location>
        <begin position="30"/>
        <end position="50"/>
    </location>
</feature>
<dbReference type="SUPFAM" id="SSF52172">
    <property type="entry name" value="CheY-like"/>
    <property type="match status" value="1"/>
</dbReference>
<dbReference type="NCBIfam" id="TIGR00762">
    <property type="entry name" value="DegV"/>
    <property type="match status" value="1"/>
</dbReference>
<dbReference type="InterPro" id="IPR001789">
    <property type="entry name" value="Sig_transdc_resp-reg_receiver"/>
</dbReference>
<dbReference type="AlphaFoldDB" id="A0A2G3E1M7"/>
<protein>
    <recommendedName>
        <fullName evidence="10">Circadian input-output histidine kinase CikA</fullName>
        <ecNumber evidence="3">2.7.13.3</ecNumber>
    </recommendedName>
    <alternativeName>
        <fullName evidence="4">Stage 0 sporulation protein A homolog</fullName>
    </alternativeName>
</protein>
<keyword evidence="8" id="KW-0902">Two-component regulatory system</keyword>
<evidence type="ECO:0000313" key="15">
    <source>
        <dbReference type="EMBL" id="PHU37013.1"/>
    </source>
</evidence>
<name>A0A2G3E1M7_9FIRM</name>
<sequence length="896" mass="101922">MGSTIRKLKGKFIKGIKAWYWDAENLKQRLFQVVIQIGAIVAFISLFETFLVTDSVYLWVMCLVLFGLILLSLWMCLVRKKTRLISTLLAILLNIILFPSLFLFGGGLQGGATIWFLLGYFYIFLMYDGWKFWSSLLVTIVVDVGVYGYAFHHPTALAAPKNLPSAYMDSLFSVLVVGIATGVLLRVEMRLYDEERKISMKRNQELERQARARSSFFAGMSHEIRTPVNSIIGLNELILRENPSEQIVEYASNIEDSSEMLMALLGDVLDFAKLESHKLEIVPMEYSTKNLFMNLYNMVKTQAAKKNLELKMNVDTLFPAVLFGDEKRIVQILLNLLNNAVKYTEKGSIELEATGEKLENGTYQMRISVSDTGIGIKKENLATIYDSFRKSAKETQGWFEGNGLGLSIVKELVELMDGTIKLDSVYTKGSVFTVTLPQKVVEHTPVGVIRFGETAGKHNYEYHQKFEAPEARILIVDDNRMNSMVTSRLLAATRMQIYSAMSGKECLELTRRKFFHVILMDYMMPDMDGVETMREIRRQENGLCKESPIIAVTTMTREEAEAADVEVGFDGYLEKPIRSEVLESEILNHLPQEIVIYKKEKIDNSLTDKNGASVRRRKKVRITTDCVSDLPKEMVEKYGIHVMNLYIRTDKGRFIDSVEIDSDNMSDYIRNEKVHMDSCSVEEFETFFADNLMEAIDVIHISMASNAGVTYSRALEAARGFDYVHVYDSENISAGEALLVLEAARLASFGKSVDEIIEALDHYKPVVDNGFVMHDLDQFSMQGYTKRSLAHLARTFHLHPVMKMKRKTIAVSSFMTGEKEHLWRKYISMRLHKTRRIDPRVIIVSFAGCTSFQRNYVMEEISKRINFESVIVCKSSFSSAVASGEGTFGIAFFEKI</sequence>
<comment type="caution">
    <text evidence="15">The sequence shown here is derived from an EMBL/GenBank/DDBJ whole genome shotgun (WGS) entry which is preliminary data.</text>
</comment>
<evidence type="ECO:0000259" key="14">
    <source>
        <dbReference type="PROSITE" id="PS50110"/>
    </source>
</evidence>
<dbReference type="CDD" id="cd00082">
    <property type="entry name" value="HisKA"/>
    <property type="match status" value="1"/>
</dbReference>
<dbReference type="Gene3D" id="3.30.565.10">
    <property type="entry name" value="Histidine kinase-like ATPase, C-terminal domain"/>
    <property type="match status" value="1"/>
</dbReference>
<evidence type="ECO:0000256" key="12">
    <source>
        <dbReference type="SAM" id="Phobius"/>
    </source>
</evidence>
<dbReference type="InterPro" id="IPR003661">
    <property type="entry name" value="HisK_dim/P_dom"/>
</dbReference>
<reference evidence="15 16" key="1">
    <citation type="submission" date="2017-10" db="EMBL/GenBank/DDBJ databases">
        <title>Resolving the taxonomy of Roseburia spp., Eubacterium rectale and Agathobacter spp. through phylogenomic analysis.</title>
        <authorList>
            <person name="Sheridan P.O."/>
            <person name="Walker A.W."/>
            <person name="Duncan S.H."/>
            <person name="Scott K.P."/>
            <person name="Toole P.W.O."/>
            <person name="Luis P."/>
            <person name="Flint H.J."/>
        </authorList>
    </citation>
    <scope>NUCLEOTIDE SEQUENCE [LARGE SCALE GENOMIC DNA]</scope>
    <source>
        <strain evidence="15 16">JK623</strain>
    </source>
</reference>
<dbReference type="EC" id="2.7.13.3" evidence="3"/>
<feature type="modified residue" description="4-aspartylphosphate" evidence="11">
    <location>
        <position position="521"/>
    </location>
</feature>